<dbReference type="EMBL" id="CP013420">
    <property type="protein sequence ID" value="AOJ74087.1"/>
    <property type="molecule type" value="Genomic_DNA"/>
</dbReference>
<dbReference type="InterPro" id="IPR010982">
    <property type="entry name" value="Lambda_DNA-bd_dom_sf"/>
</dbReference>
<dbReference type="PROSITE" id="PS50943">
    <property type="entry name" value="HTH_CROC1"/>
    <property type="match status" value="1"/>
</dbReference>
<dbReference type="SUPFAM" id="SSF47413">
    <property type="entry name" value="lambda repressor-like DNA-binding domains"/>
    <property type="match status" value="1"/>
</dbReference>
<dbReference type="RefSeq" id="WP_060042735.1">
    <property type="nucleotide sequence ID" value="NZ_CP013420.1"/>
</dbReference>
<dbReference type="AlphaFoldDB" id="A0A1B4LAA8"/>
<name>A0A1B4LAA8_9BURK</name>
<proteinExistence type="predicted"/>
<evidence type="ECO:0000313" key="4">
    <source>
        <dbReference type="Proteomes" id="UP000243680"/>
    </source>
</evidence>
<keyword evidence="1" id="KW-0238">DNA-binding</keyword>
<accession>A0A1B4LAA8</accession>
<evidence type="ECO:0000256" key="1">
    <source>
        <dbReference type="ARBA" id="ARBA00023125"/>
    </source>
</evidence>
<sequence length="106" mass="11365">MKTPVPPTEQRNPITVAVGKRLKEVRRKAGKSQEDLAHEASVGRAAISSIESGVTNPTVLTLAALCGPLGISLAELFAPLTMTVNDKDARRVNAAKPPKIERSRLR</sequence>
<organism evidence="3 4">
    <name type="scientific">Burkholderia ubonensis</name>
    <dbReference type="NCBI Taxonomy" id="101571"/>
    <lineage>
        <taxon>Bacteria</taxon>
        <taxon>Pseudomonadati</taxon>
        <taxon>Pseudomonadota</taxon>
        <taxon>Betaproteobacteria</taxon>
        <taxon>Burkholderiales</taxon>
        <taxon>Burkholderiaceae</taxon>
        <taxon>Burkholderia</taxon>
        <taxon>Burkholderia cepacia complex</taxon>
    </lineage>
</organism>
<protein>
    <recommendedName>
        <fullName evidence="2">HTH cro/C1-type domain-containing protein</fullName>
    </recommendedName>
</protein>
<dbReference type="Proteomes" id="UP000243680">
    <property type="component" value="Chromosome 1"/>
</dbReference>
<dbReference type="PANTHER" id="PTHR46558:SF4">
    <property type="entry name" value="DNA-BIDING PHAGE PROTEIN"/>
    <property type="match status" value="1"/>
</dbReference>
<evidence type="ECO:0000313" key="3">
    <source>
        <dbReference type="EMBL" id="AOJ74087.1"/>
    </source>
</evidence>
<evidence type="ECO:0000259" key="2">
    <source>
        <dbReference type="PROSITE" id="PS50943"/>
    </source>
</evidence>
<gene>
    <name evidence="3" type="ORF">WJ35_02670</name>
</gene>
<reference evidence="3 4" key="1">
    <citation type="submission" date="2015-12" db="EMBL/GenBank/DDBJ databases">
        <title>Diversity of Burkholderia near neighbor genomes.</title>
        <authorList>
            <person name="Sahl J."/>
            <person name="Wagner D."/>
            <person name="Keim P."/>
        </authorList>
    </citation>
    <scope>NUCLEOTIDE SEQUENCE [LARGE SCALE GENOMIC DNA]</scope>
    <source>
        <strain evidence="3 4">MSMB0783</strain>
    </source>
</reference>
<dbReference type="InterPro" id="IPR001387">
    <property type="entry name" value="Cro/C1-type_HTH"/>
</dbReference>
<dbReference type="SMART" id="SM00530">
    <property type="entry name" value="HTH_XRE"/>
    <property type="match status" value="1"/>
</dbReference>
<dbReference type="PANTHER" id="PTHR46558">
    <property type="entry name" value="TRACRIPTIONAL REGULATORY PROTEIN-RELATED-RELATED"/>
    <property type="match status" value="1"/>
</dbReference>
<feature type="domain" description="HTH cro/C1-type" evidence="2">
    <location>
        <begin position="22"/>
        <end position="76"/>
    </location>
</feature>
<dbReference type="GO" id="GO:0003677">
    <property type="term" value="F:DNA binding"/>
    <property type="evidence" value="ECO:0007669"/>
    <property type="project" value="UniProtKB-KW"/>
</dbReference>
<dbReference type="CDD" id="cd00093">
    <property type="entry name" value="HTH_XRE"/>
    <property type="match status" value="1"/>
</dbReference>
<dbReference type="Gene3D" id="1.10.260.40">
    <property type="entry name" value="lambda repressor-like DNA-binding domains"/>
    <property type="match status" value="1"/>
</dbReference>
<dbReference type="Pfam" id="PF01381">
    <property type="entry name" value="HTH_3"/>
    <property type="match status" value="1"/>
</dbReference>